<feature type="compositionally biased region" description="Polar residues" evidence="2">
    <location>
        <begin position="152"/>
        <end position="163"/>
    </location>
</feature>
<feature type="region of interest" description="Disordered" evidence="2">
    <location>
        <begin position="115"/>
        <end position="182"/>
    </location>
</feature>
<gene>
    <name evidence="3" type="ORF">AXF42_Ash013530</name>
</gene>
<proteinExistence type="predicted"/>
<evidence type="ECO:0000313" key="3">
    <source>
        <dbReference type="EMBL" id="PKA57343.1"/>
    </source>
</evidence>
<keyword evidence="1" id="KW-0175">Coiled coil</keyword>
<reference evidence="3 4" key="1">
    <citation type="journal article" date="2017" name="Nature">
        <title>The Apostasia genome and the evolution of orchids.</title>
        <authorList>
            <person name="Zhang G.Q."/>
            <person name="Liu K.W."/>
            <person name="Li Z."/>
            <person name="Lohaus R."/>
            <person name="Hsiao Y.Y."/>
            <person name="Niu S.C."/>
            <person name="Wang J.Y."/>
            <person name="Lin Y.C."/>
            <person name="Xu Q."/>
            <person name="Chen L.J."/>
            <person name="Yoshida K."/>
            <person name="Fujiwara S."/>
            <person name="Wang Z.W."/>
            <person name="Zhang Y.Q."/>
            <person name="Mitsuda N."/>
            <person name="Wang M."/>
            <person name="Liu G.H."/>
            <person name="Pecoraro L."/>
            <person name="Huang H.X."/>
            <person name="Xiao X.J."/>
            <person name="Lin M."/>
            <person name="Wu X.Y."/>
            <person name="Wu W.L."/>
            <person name="Chen Y.Y."/>
            <person name="Chang S.B."/>
            <person name="Sakamoto S."/>
            <person name="Ohme-Takagi M."/>
            <person name="Yagi M."/>
            <person name="Zeng S.J."/>
            <person name="Shen C.Y."/>
            <person name="Yeh C.M."/>
            <person name="Luo Y.B."/>
            <person name="Tsai W.C."/>
            <person name="Van de Peer Y."/>
            <person name="Liu Z.J."/>
        </authorList>
    </citation>
    <scope>NUCLEOTIDE SEQUENCE [LARGE SCALE GENOMIC DNA]</scope>
    <source>
        <strain evidence="4">cv. Shenzhen</strain>
        <tissue evidence="3">Stem</tissue>
    </source>
</reference>
<dbReference type="AlphaFoldDB" id="A0A2I0AP73"/>
<keyword evidence="4" id="KW-1185">Reference proteome</keyword>
<feature type="compositionally biased region" description="Basic and acidic residues" evidence="2">
    <location>
        <begin position="316"/>
        <end position="347"/>
    </location>
</feature>
<dbReference type="EMBL" id="KZ451968">
    <property type="protein sequence ID" value="PKA57343.1"/>
    <property type="molecule type" value="Genomic_DNA"/>
</dbReference>
<feature type="coiled-coil region" evidence="1">
    <location>
        <begin position="195"/>
        <end position="229"/>
    </location>
</feature>
<evidence type="ECO:0000256" key="1">
    <source>
        <dbReference type="SAM" id="Coils"/>
    </source>
</evidence>
<evidence type="ECO:0000256" key="2">
    <source>
        <dbReference type="SAM" id="MobiDB-lite"/>
    </source>
</evidence>
<accession>A0A2I0AP73</accession>
<protein>
    <submittedName>
        <fullName evidence="3">Uncharacterized protein</fullName>
    </submittedName>
</protein>
<sequence length="382" mass="42476">MSDASPMNISRHYFLQPFVFRLLKLGDRGLPSRSVLRSQRLARMKRKGKIFAEIWATEKVGSSTPPAHLGFPASKRARTEDIGEDRAPVTGLGEVPLVQLMERVNEAPGELEQLPSAGRRELPVSSLPACGGDEAGRAADGQIKEAGKNGKNRTGQQAWSRSLRSPAGEMITVRGDPDQEPASKAYFRRLGRNLRRELKEVKTEQDRELSELRSRERNLRREVEDLRSMIEGRRSWGEQLLQDVGRAADAALRVMRATPVGRAHSLQEAYDFCLRELINGGILTPENALHPAVVGLAGRGGTARLFRPASPSREGGVGERSRGHNRPAGDSERRGSSSDRRAGEEWRVMGSPADVCSRWPEERGRASNPRVEERWLGFRRGR</sequence>
<feature type="compositionally biased region" description="Basic and acidic residues" evidence="2">
    <location>
        <begin position="134"/>
        <end position="148"/>
    </location>
</feature>
<feature type="region of interest" description="Disordered" evidence="2">
    <location>
        <begin position="302"/>
        <end position="382"/>
    </location>
</feature>
<dbReference type="Proteomes" id="UP000236161">
    <property type="component" value="Unassembled WGS sequence"/>
</dbReference>
<evidence type="ECO:0000313" key="4">
    <source>
        <dbReference type="Proteomes" id="UP000236161"/>
    </source>
</evidence>
<feature type="compositionally biased region" description="Basic and acidic residues" evidence="2">
    <location>
        <begin position="359"/>
        <end position="376"/>
    </location>
</feature>
<organism evidence="3 4">
    <name type="scientific">Apostasia shenzhenica</name>
    <dbReference type="NCBI Taxonomy" id="1088818"/>
    <lineage>
        <taxon>Eukaryota</taxon>
        <taxon>Viridiplantae</taxon>
        <taxon>Streptophyta</taxon>
        <taxon>Embryophyta</taxon>
        <taxon>Tracheophyta</taxon>
        <taxon>Spermatophyta</taxon>
        <taxon>Magnoliopsida</taxon>
        <taxon>Liliopsida</taxon>
        <taxon>Asparagales</taxon>
        <taxon>Orchidaceae</taxon>
        <taxon>Apostasioideae</taxon>
        <taxon>Apostasia</taxon>
    </lineage>
</organism>
<name>A0A2I0AP73_9ASPA</name>